<feature type="compositionally biased region" description="Acidic residues" evidence="1">
    <location>
        <begin position="64"/>
        <end position="76"/>
    </location>
</feature>
<reference evidence="2 3" key="1">
    <citation type="submission" date="2019-12" db="EMBL/GenBank/DDBJ databases">
        <title>Microbes associate with the intestines of laboratory mice.</title>
        <authorList>
            <person name="Navarre W."/>
            <person name="Wong E."/>
        </authorList>
    </citation>
    <scope>NUCLEOTIDE SEQUENCE [LARGE SCALE GENOMIC DNA]</scope>
    <source>
        <strain evidence="2 3">NM82_D38</strain>
    </source>
</reference>
<dbReference type="EMBL" id="WSRP01000015">
    <property type="protein sequence ID" value="MVX56791.1"/>
    <property type="molecule type" value="Genomic_DNA"/>
</dbReference>
<dbReference type="RefSeq" id="WP_160335220.1">
    <property type="nucleotide sequence ID" value="NZ_WSRP01000015.1"/>
</dbReference>
<dbReference type="Proteomes" id="UP000472580">
    <property type="component" value="Unassembled WGS sequence"/>
</dbReference>
<protein>
    <submittedName>
        <fullName evidence="2">Uncharacterized protein</fullName>
    </submittedName>
</protein>
<feature type="compositionally biased region" description="Basic residues" evidence="1">
    <location>
        <begin position="42"/>
        <end position="51"/>
    </location>
</feature>
<name>A0A6L6YNA0_9BURK</name>
<accession>A0A6L6YNA0</accession>
<proteinExistence type="predicted"/>
<evidence type="ECO:0000256" key="1">
    <source>
        <dbReference type="SAM" id="MobiDB-lite"/>
    </source>
</evidence>
<comment type="caution">
    <text evidence="2">The sequence shown here is derived from an EMBL/GenBank/DDBJ whole genome shotgun (WGS) entry which is preliminary data.</text>
</comment>
<evidence type="ECO:0000313" key="3">
    <source>
        <dbReference type="Proteomes" id="UP000472580"/>
    </source>
</evidence>
<evidence type="ECO:0000313" key="2">
    <source>
        <dbReference type="EMBL" id="MVX56791.1"/>
    </source>
</evidence>
<gene>
    <name evidence="2" type="ORF">E5987_06155</name>
</gene>
<organism evidence="2 3">
    <name type="scientific">Parasutterella muris</name>
    <dbReference type="NCBI Taxonomy" id="2565572"/>
    <lineage>
        <taxon>Bacteria</taxon>
        <taxon>Pseudomonadati</taxon>
        <taxon>Pseudomonadota</taxon>
        <taxon>Betaproteobacteria</taxon>
        <taxon>Burkholderiales</taxon>
        <taxon>Sutterellaceae</taxon>
        <taxon>Parasutterella</taxon>
    </lineage>
</organism>
<keyword evidence="3" id="KW-1185">Reference proteome</keyword>
<dbReference type="AlphaFoldDB" id="A0A6L6YNA0"/>
<feature type="compositionally biased region" description="Basic and acidic residues" evidence="1">
    <location>
        <begin position="52"/>
        <end position="63"/>
    </location>
</feature>
<sequence length="76" mass="8247">MQIEFTKSAVTLFGAVEKGDILNISDKSALAFIQAGIAKIPSKKREGKAKKTPAEEKNLKPQDSEETTAEPEISNE</sequence>
<feature type="region of interest" description="Disordered" evidence="1">
    <location>
        <begin position="42"/>
        <end position="76"/>
    </location>
</feature>